<evidence type="ECO:0000256" key="6">
    <source>
        <dbReference type="ARBA" id="ARBA00022801"/>
    </source>
</evidence>
<dbReference type="SMART" id="SM00487">
    <property type="entry name" value="DEXDc"/>
    <property type="match status" value="1"/>
</dbReference>
<keyword evidence="13" id="KW-1185">Reference proteome</keyword>
<dbReference type="RefSeq" id="WP_137615057.1">
    <property type="nucleotide sequence ID" value="NZ_BJDI01000001.1"/>
</dbReference>
<protein>
    <submittedName>
        <fullName evidence="12">CRISPR-associated helicase Cas3</fullName>
    </submittedName>
</protein>
<gene>
    <name evidence="12" type="primary">cas3</name>
    <name evidence="12" type="ORF">ACFP1L_02475</name>
</gene>
<evidence type="ECO:0000256" key="1">
    <source>
        <dbReference type="ARBA" id="ARBA00006847"/>
    </source>
</evidence>
<comment type="caution">
    <text evidence="12">The sequence shown here is derived from an EMBL/GenBank/DDBJ whole genome shotgun (WGS) entry which is preliminary data.</text>
</comment>
<feature type="domain" description="HD Cas3-type" evidence="11">
    <location>
        <begin position="21"/>
        <end position="226"/>
    </location>
</feature>
<dbReference type="InterPro" id="IPR027417">
    <property type="entry name" value="P-loop_NTPase"/>
</dbReference>
<comment type="similarity">
    <text evidence="2">In the central section; belongs to the CRISPR-associated helicase Cas3 family.</text>
</comment>
<keyword evidence="3" id="KW-0540">Nuclease</keyword>
<dbReference type="InterPro" id="IPR006474">
    <property type="entry name" value="Helicase_Cas3_CRISPR-ass_core"/>
</dbReference>
<evidence type="ECO:0000256" key="4">
    <source>
        <dbReference type="ARBA" id="ARBA00022723"/>
    </source>
</evidence>
<evidence type="ECO:0000256" key="2">
    <source>
        <dbReference type="ARBA" id="ARBA00009046"/>
    </source>
</evidence>
<evidence type="ECO:0000313" key="12">
    <source>
        <dbReference type="EMBL" id="MFC6200761.1"/>
    </source>
</evidence>
<evidence type="ECO:0000256" key="5">
    <source>
        <dbReference type="ARBA" id="ARBA00022741"/>
    </source>
</evidence>
<evidence type="ECO:0000313" key="13">
    <source>
        <dbReference type="Proteomes" id="UP001596171"/>
    </source>
</evidence>
<dbReference type="CDD" id="cd09641">
    <property type="entry name" value="Cas3''_I"/>
    <property type="match status" value="1"/>
</dbReference>
<dbReference type="InterPro" id="IPR006483">
    <property type="entry name" value="CRISPR-assoc_Cas3_HD"/>
</dbReference>
<proteinExistence type="inferred from homology"/>
<dbReference type="InterPro" id="IPR041372">
    <property type="entry name" value="Cas3_C"/>
</dbReference>
<reference evidence="13" key="1">
    <citation type="journal article" date="2019" name="Int. J. Syst. Evol. Microbiol.">
        <title>The Global Catalogue of Microorganisms (GCM) 10K type strain sequencing project: providing services to taxonomists for standard genome sequencing and annotation.</title>
        <authorList>
            <consortium name="The Broad Institute Genomics Platform"/>
            <consortium name="The Broad Institute Genome Sequencing Center for Infectious Disease"/>
            <person name="Wu L."/>
            <person name="Ma J."/>
        </authorList>
    </citation>
    <scope>NUCLEOTIDE SEQUENCE [LARGE SCALE GENOMIC DNA]</scope>
    <source>
        <strain evidence="13">CCM 8930</strain>
    </source>
</reference>
<evidence type="ECO:0000256" key="8">
    <source>
        <dbReference type="ARBA" id="ARBA00022840"/>
    </source>
</evidence>
<name>A0ABW1SGF6_9LACO</name>
<dbReference type="InterPro" id="IPR054712">
    <property type="entry name" value="Cas3-like_dom"/>
</dbReference>
<dbReference type="Pfam" id="PF18019">
    <property type="entry name" value="Cas3_HD"/>
    <property type="match status" value="1"/>
</dbReference>
<dbReference type="Gene3D" id="3.40.50.300">
    <property type="entry name" value="P-loop containing nucleotide triphosphate hydrolases"/>
    <property type="match status" value="2"/>
</dbReference>
<keyword evidence="4" id="KW-0479">Metal-binding</keyword>
<keyword evidence="5" id="KW-0547">Nucleotide-binding</keyword>
<dbReference type="InterPro" id="IPR014001">
    <property type="entry name" value="Helicase_ATP-bd"/>
</dbReference>
<evidence type="ECO:0000256" key="9">
    <source>
        <dbReference type="ARBA" id="ARBA00023118"/>
    </source>
</evidence>
<dbReference type="InterPro" id="IPR038257">
    <property type="entry name" value="CRISPR-assoc_Cas3_HD_sf"/>
</dbReference>
<dbReference type="SUPFAM" id="SSF52540">
    <property type="entry name" value="P-loop containing nucleoside triphosphate hydrolases"/>
    <property type="match status" value="1"/>
</dbReference>
<dbReference type="Pfam" id="PF00270">
    <property type="entry name" value="DEAD"/>
    <property type="match status" value="1"/>
</dbReference>
<organism evidence="12 13">
    <name type="scientific">Lactiplantibacillus nangangensis</name>
    <dbReference type="NCBI Taxonomy" id="2559917"/>
    <lineage>
        <taxon>Bacteria</taxon>
        <taxon>Bacillati</taxon>
        <taxon>Bacillota</taxon>
        <taxon>Bacilli</taxon>
        <taxon>Lactobacillales</taxon>
        <taxon>Lactobacillaceae</taxon>
        <taxon>Lactiplantibacillus</taxon>
    </lineage>
</organism>
<evidence type="ECO:0000259" key="11">
    <source>
        <dbReference type="PROSITE" id="PS51643"/>
    </source>
</evidence>
<dbReference type="EMBL" id="JBHSSE010000003">
    <property type="protein sequence ID" value="MFC6200761.1"/>
    <property type="molecule type" value="Genomic_DNA"/>
</dbReference>
<keyword evidence="6" id="KW-0378">Hydrolase</keyword>
<keyword evidence="8" id="KW-0067">ATP-binding</keyword>
<feature type="domain" description="Helicase ATP-binding" evidence="10">
    <location>
        <begin position="302"/>
        <end position="508"/>
    </location>
</feature>
<keyword evidence="7" id="KW-0347">Helicase</keyword>
<dbReference type="Pfam" id="PF18395">
    <property type="entry name" value="Cas3_C"/>
    <property type="match status" value="1"/>
</dbReference>
<keyword evidence="9" id="KW-0051">Antiviral defense</keyword>
<dbReference type="Proteomes" id="UP001596171">
    <property type="component" value="Unassembled WGS sequence"/>
</dbReference>
<dbReference type="NCBIfam" id="TIGR01596">
    <property type="entry name" value="cas3_HD"/>
    <property type="match status" value="1"/>
</dbReference>
<dbReference type="Gene3D" id="1.10.3210.30">
    <property type="match status" value="1"/>
</dbReference>
<comment type="similarity">
    <text evidence="1">In the N-terminal section; belongs to the CRISPR-associated nuclease Cas3-HD family.</text>
</comment>
<accession>A0ABW1SGF6</accession>
<evidence type="ECO:0000256" key="3">
    <source>
        <dbReference type="ARBA" id="ARBA00022722"/>
    </source>
</evidence>
<evidence type="ECO:0000259" key="10">
    <source>
        <dbReference type="PROSITE" id="PS51192"/>
    </source>
</evidence>
<dbReference type="NCBIfam" id="TIGR01587">
    <property type="entry name" value="cas3_core"/>
    <property type="match status" value="1"/>
</dbReference>
<dbReference type="Pfam" id="PF22590">
    <property type="entry name" value="Cas3-like_C_2"/>
    <property type="match status" value="1"/>
</dbReference>
<dbReference type="InterPro" id="IPR011545">
    <property type="entry name" value="DEAD/DEAH_box_helicase_dom"/>
</dbReference>
<sequence>MDVKLSEQASVLWAKKRSEDGRQYWLPLIMHLTDAQKTINWLFNQWLCDGQRQILQGTLSEEETQKLVKFVGFIHDIGKATPAFQAKPSYDRDDSLDEQLKSQLAHGGFLDFDELRLASANKSPHALAGEAIVENFEVPESIGAIIGGHHGKPEFESPYDQLDDYTANYFQSDNKPALQAPWKHVQKELFNYGLVTSGYQVASDVPEIKQPQAVILEGLLIMADWLASSEYLTQDQSIPLFPLIELDQSWQNINMTERFRHAMQAWDLGGEWEPQKVSLDDPYKARWGFDERPVQEKMTQAIEATTNPGMVIVEAPMGLGKTEIALIAAEQLAYKTGRDGIFMGLPTQATTNAMFDRVEAWVDILAKSQDEKFQINLMHGKKMFNQKYLALPNAVNVYADEGQSGSVILNSWFSGKKSILTKFTVGTIDNFLLMGLKQKHLFLRHLGFAGKVVIIDEVHAYDCYMDSYLCKAIEWLGTYHVPMVILSATLPKDKRNVLLKAYLKGKYGKYYEKKLIAPAGWEETEAYPLLSILDGHQLKQVKDFPGLSDQQPQKLQVQRLNEPDDELISAVVTKISDGGIAGIVVNTVKRAQTLAKLVPSDIKLMVLHSAFLATDRTVQETALQAAIGKNGERPDKMIVIGTQVLEQSLDIDFDVLYTDIAPMDLILQRAGRLHRHQIARPKDLQQPQLFIMGIQAPNDYGPGNKAVYGNYLLMKTDHFLGNTITLPDDISPLVQRVYESKTDSEIDGIDAVRAEFDDEITRKTNKATAFQIDDPNLRIGETIHDWLGRSLGNVDKDEQKASAAVRDIQETLEVILVQHTDEGNFLLDGRNLTGVQPQEIAQQLVRIPFVVTPGPDKIEQAINDLEKLTSRYFAGWQSNVWLKGALALPLDQDFSTSFEGWRLAYSSRLGLSYVKEDDYGQ</sequence>
<dbReference type="PROSITE" id="PS51643">
    <property type="entry name" value="HD_CAS3"/>
    <property type="match status" value="1"/>
</dbReference>
<dbReference type="PROSITE" id="PS51192">
    <property type="entry name" value="HELICASE_ATP_BIND_1"/>
    <property type="match status" value="1"/>
</dbReference>
<evidence type="ECO:0000256" key="7">
    <source>
        <dbReference type="ARBA" id="ARBA00022806"/>
    </source>
</evidence>